<organism evidence="1 2">
    <name type="scientific">Cyclocybe aegerita</name>
    <name type="common">Black poplar mushroom</name>
    <name type="synonym">Agrocybe aegerita</name>
    <dbReference type="NCBI Taxonomy" id="1973307"/>
    <lineage>
        <taxon>Eukaryota</taxon>
        <taxon>Fungi</taxon>
        <taxon>Dikarya</taxon>
        <taxon>Basidiomycota</taxon>
        <taxon>Agaricomycotina</taxon>
        <taxon>Agaricomycetes</taxon>
        <taxon>Agaricomycetidae</taxon>
        <taxon>Agaricales</taxon>
        <taxon>Agaricineae</taxon>
        <taxon>Bolbitiaceae</taxon>
        <taxon>Cyclocybe</taxon>
    </lineage>
</organism>
<evidence type="ECO:0000313" key="2">
    <source>
        <dbReference type="Proteomes" id="UP000467700"/>
    </source>
</evidence>
<dbReference type="EMBL" id="CACVBS010000057">
    <property type="protein sequence ID" value="CAA7266789.1"/>
    <property type="molecule type" value="Genomic_DNA"/>
</dbReference>
<sequence length="196" mass="22357">MPAVSPTTPRLVAIDGFDECSDQAIQHDLLLILASALPRFDYPFQFLIATRPEAHIMQILQHHPSFQCGSVRHLNLNDTNADNDIRTFFVNRFAEIRRTHPIGGYLASPWPAEKDIDKLVRKASSQFIYAATVMNFLSSPEHRPDDRLQVILGLSAPHVNEKPFAQLDILYTYILIYSMQPPQYCESDSWNHGPRN</sequence>
<comment type="caution">
    <text evidence="1">The sequence shown here is derived from an EMBL/GenBank/DDBJ whole genome shotgun (WGS) entry which is preliminary data.</text>
</comment>
<name>A0A8S0VSF0_CYCAE</name>
<evidence type="ECO:0008006" key="3">
    <source>
        <dbReference type="Google" id="ProtNLM"/>
    </source>
</evidence>
<keyword evidence="2" id="KW-1185">Reference proteome</keyword>
<dbReference type="OrthoDB" id="2970937at2759"/>
<dbReference type="AlphaFoldDB" id="A0A8S0VSF0"/>
<dbReference type="Proteomes" id="UP000467700">
    <property type="component" value="Unassembled WGS sequence"/>
</dbReference>
<gene>
    <name evidence="1" type="ORF">AAE3_LOCUS9221</name>
</gene>
<proteinExistence type="predicted"/>
<protein>
    <recommendedName>
        <fullName evidence="3">NACHT domain-containing protein</fullName>
    </recommendedName>
</protein>
<accession>A0A8S0VSF0</accession>
<reference evidence="1 2" key="1">
    <citation type="submission" date="2020-01" db="EMBL/GenBank/DDBJ databases">
        <authorList>
            <person name="Gupta K D."/>
        </authorList>
    </citation>
    <scope>NUCLEOTIDE SEQUENCE [LARGE SCALE GENOMIC DNA]</scope>
</reference>
<evidence type="ECO:0000313" key="1">
    <source>
        <dbReference type="EMBL" id="CAA7266789.1"/>
    </source>
</evidence>